<reference evidence="1 2" key="1">
    <citation type="journal article" date="2015" name="Genome Biol.">
        <title>Comparative genomics of Steinernema reveals deeply conserved gene regulatory networks.</title>
        <authorList>
            <person name="Dillman A.R."/>
            <person name="Macchietto M."/>
            <person name="Porter C.F."/>
            <person name="Rogers A."/>
            <person name="Williams B."/>
            <person name="Antoshechkin I."/>
            <person name="Lee M.M."/>
            <person name="Goodwin Z."/>
            <person name="Lu X."/>
            <person name="Lewis E.E."/>
            <person name="Goodrich-Blair H."/>
            <person name="Stock S.P."/>
            <person name="Adams B.J."/>
            <person name="Sternberg P.W."/>
            <person name="Mortazavi A."/>
        </authorList>
    </citation>
    <scope>NUCLEOTIDE SEQUENCE [LARGE SCALE GENOMIC DNA]</scope>
    <source>
        <strain evidence="1 2">ALL</strain>
    </source>
</reference>
<gene>
    <name evidence="1" type="ORF">L596_014172</name>
</gene>
<dbReference type="AlphaFoldDB" id="A0A4U5NAY5"/>
<keyword evidence="2" id="KW-1185">Reference proteome</keyword>
<name>A0A4U5NAY5_STECR</name>
<comment type="caution">
    <text evidence="1">The sequence shown here is derived from an EMBL/GenBank/DDBJ whole genome shotgun (WGS) entry which is preliminary data.</text>
</comment>
<sequence length="99" mass="11436">MMTLHDMHDRFPLFYRIKGLFEGVDIQSTRSKVFINSNVQVDFSQLRPPEDLLDEAGEREVVAFRQYFAQDVGRTDHIEKMEILDSEDTNATAHISGFA</sequence>
<reference evidence="1 2" key="2">
    <citation type="journal article" date="2019" name="G3 (Bethesda)">
        <title>Hybrid Assembly of the Genome of the Entomopathogenic Nematode Steinernema carpocapsae Identifies the X-Chromosome.</title>
        <authorList>
            <person name="Serra L."/>
            <person name="Macchietto M."/>
            <person name="Macias-Munoz A."/>
            <person name="McGill C.J."/>
            <person name="Rodriguez I.M."/>
            <person name="Rodriguez B."/>
            <person name="Murad R."/>
            <person name="Mortazavi A."/>
        </authorList>
    </citation>
    <scope>NUCLEOTIDE SEQUENCE [LARGE SCALE GENOMIC DNA]</scope>
    <source>
        <strain evidence="1 2">ALL</strain>
    </source>
</reference>
<dbReference type="EMBL" id="AZBU02000004">
    <property type="protein sequence ID" value="TKR80037.1"/>
    <property type="molecule type" value="Genomic_DNA"/>
</dbReference>
<dbReference type="Proteomes" id="UP000298663">
    <property type="component" value="Unassembled WGS sequence"/>
</dbReference>
<proteinExistence type="predicted"/>
<organism evidence="1 2">
    <name type="scientific">Steinernema carpocapsae</name>
    <name type="common">Entomopathogenic nematode</name>
    <dbReference type="NCBI Taxonomy" id="34508"/>
    <lineage>
        <taxon>Eukaryota</taxon>
        <taxon>Metazoa</taxon>
        <taxon>Ecdysozoa</taxon>
        <taxon>Nematoda</taxon>
        <taxon>Chromadorea</taxon>
        <taxon>Rhabditida</taxon>
        <taxon>Tylenchina</taxon>
        <taxon>Panagrolaimomorpha</taxon>
        <taxon>Strongyloidoidea</taxon>
        <taxon>Steinernematidae</taxon>
        <taxon>Steinernema</taxon>
    </lineage>
</organism>
<accession>A0A4U5NAY5</accession>
<evidence type="ECO:0000313" key="1">
    <source>
        <dbReference type="EMBL" id="TKR80037.1"/>
    </source>
</evidence>
<protein>
    <submittedName>
        <fullName evidence="1">Uncharacterized protein</fullName>
    </submittedName>
</protein>
<evidence type="ECO:0000313" key="2">
    <source>
        <dbReference type="Proteomes" id="UP000298663"/>
    </source>
</evidence>